<evidence type="ECO:0000256" key="1">
    <source>
        <dbReference type="SAM" id="Phobius"/>
    </source>
</evidence>
<evidence type="ECO:0000313" key="4">
    <source>
        <dbReference type="Proteomes" id="UP000050911"/>
    </source>
</evidence>
<evidence type="ECO:0000313" key="3">
    <source>
        <dbReference type="EMBL" id="KRK48573.1"/>
    </source>
</evidence>
<dbReference type="EMBL" id="AZCX01000003">
    <property type="protein sequence ID" value="KRK48573.1"/>
    <property type="molecule type" value="Genomic_DNA"/>
</dbReference>
<keyword evidence="1" id="KW-1133">Transmembrane helix</keyword>
<reference evidence="3 4" key="1">
    <citation type="journal article" date="2015" name="Genome Announc.">
        <title>Expanding the biotechnology potential of lactobacilli through comparative genomics of 213 strains and associated genera.</title>
        <authorList>
            <person name="Sun Z."/>
            <person name="Harris H.M."/>
            <person name="McCann A."/>
            <person name="Guo C."/>
            <person name="Argimon S."/>
            <person name="Zhang W."/>
            <person name="Yang X."/>
            <person name="Jeffery I.B."/>
            <person name="Cooney J.C."/>
            <person name="Kagawa T.F."/>
            <person name="Liu W."/>
            <person name="Song Y."/>
            <person name="Salvetti E."/>
            <person name="Wrobel A."/>
            <person name="Rasinkangas P."/>
            <person name="Parkhill J."/>
            <person name="Rea M.C."/>
            <person name="O'Sullivan O."/>
            <person name="Ritari J."/>
            <person name="Douillard F.P."/>
            <person name="Paul Ross R."/>
            <person name="Yang R."/>
            <person name="Briner A.E."/>
            <person name="Felis G.E."/>
            <person name="de Vos W.M."/>
            <person name="Barrangou R."/>
            <person name="Klaenhammer T.R."/>
            <person name="Caufield P.W."/>
            <person name="Cui Y."/>
            <person name="Zhang H."/>
            <person name="O'Toole P.W."/>
        </authorList>
    </citation>
    <scope>NUCLEOTIDE SEQUENCE [LARGE SCALE GENOMIC DNA]</scope>
    <source>
        <strain evidence="3 4">JCM 15530</strain>
    </source>
</reference>
<gene>
    <name evidence="3" type="ORF">FC96_GL001685</name>
</gene>
<dbReference type="InterPro" id="IPR044929">
    <property type="entry name" value="DNA/RNA_non-sp_Endonuclease_sf"/>
</dbReference>
<feature type="domain" description="Type VII secretion system protein EssD-like" evidence="2">
    <location>
        <begin position="105"/>
        <end position="237"/>
    </location>
</feature>
<keyword evidence="1" id="KW-0812">Transmembrane</keyword>
<dbReference type="OrthoDB" id="9783680at2"/>
<proteinExistence type="predicted"/>
<evidence type="ECO:0000259" key="2">
    <source>
        <dbReference type="Pfam" id="PF13930"/>
    </source>
</evidence>
<name>A0A0R1HP02_9LACO</name>
<dbReference type="PATRIC" id="fig|1302272.5.peg.1703"/>
<comment type="caution">
    <text evidence="3">The sequence shown here is derived from an EMBL/GenBank/DDBJ whole genome shotgun (WGS) entry which is preliminary data.</text>
</comment>
<feature type="transmembrane region" description="Helical" evidence="1">
    <location>
        <begin position="16"/>
        <end position="33"/>
    </location>
</feature>
<dbReference type="Gene3D" id="3.40.570.10">
    <property type="entry name" value="Extracellular Endonuclease, subunit A"/>
    <property type="match status" value="1"/>
</dbReference>
<dbReference type="Proteomes" id="UP000050911">
    <property type="component" value="Unassembled WGS sequence"/>
</dbReference>
<dbReference type="STRING" id="1302272.FC96_GL001685"/>
<sequence>MSKKRRPGRRNQQSSIIGYLVIFIVVVVGALAVDGRHYSTSNKGSLLEEASSVVRSVTQGANPANTGTTTAKGTQQLAKLNYSGKQTVLVNENQPTFTKAQLSMSHGAWAHYGDLDSLNRVTGASAMLNRSLMPTAKREPLYVNPTGWHNRKIRYKGETTWLYNRSHLLGYQLTGQNNNLKNLMTGTQSLNSPGMEIYENKIASYLRETTDNVRYEVTPVFRGTELLARGVHMQAESLRTRSIRFNIYIFNIQPGANIDYQTGRAKQAAS</sequence>
<dbReference type="Pfam" id="PF13930">
    <property type="entry name" value="Endonuclea_NS_2"/>
    <property type="match status" value="1"/>
</dbReference>
<dbReference type="InterPro" id="IPR044927">
    <property type="entry name" value="Endonuclea_NS_2"/>
</dbReference>
<keyword evidence="4" id="KW-1185">Reference proteome</keyword>
<dbReference type="RefSeq" id="WP_056942361.1">
    <property type="nucleotide sequence ID" value="NZ_AZCX01000003.1"/>
</dbReference>
<organism evidence="3 4">
    <name type="scientific">Secundilactobacillus kimchicus JCM 15530</name>
    <dbReference type="NCBI Taxonomy" id="1302272"/>
    <lineage>
        <taxon>Bacteria</taxon>
        <taxon>Bacillati</taxon>
        <taxon>Bacillota</taxon>
        <taxon>Bacilli</taxon>
        <taxon>Lactobacillales</taxon>
        <taxon>Lactobacillaceae</taxon>
        <taxon>Secundilactobacillus</taxon>
    </lineage>
</organism>
<accession>A0A0R1HP02</accession>
<dbReference type="AlphaFoldDB" id="A0A0R1HP02"/>
<keyword evidence="1" id="KW-0472">Membrane</keyword>
<protein>
    <submittedName>
        <fullName evidence="3">DNA-entry nuclease</fullName>
    </submittedName>
</protein>